<sequence>MKVSIDHSNKKLSKRLRYNQQDSAMRLSKINDLNRPCFREINITRQMAELIKKTRKQMNLNGAEQNTLLYYVK</sequence>
<protein>
    <submittedName>
        <fullName evidence="1">Uncharacterized protein</fullName>
    </submittedName>
</protein>
<dbReference type="Proteomes" id="UP000310249">
    <property type="component" value="Unassembled WGS sequence"/>
</dbReference>
<evidence type="ECO:0000313" key="2">
    <source>
        <dbReference type="Proteomes" id="UP000310249"/>
    </source>
</evidence>
<reference evidence="2" key="2">
    <citation type="submission" date="2019-06" db="EMBL/GenBank/DDBJ databases">
        <title>Co-occurence of chitin degradation, pigmentation and bioactivity in marine Pseudoalteromonas.</title>
        <authorList>
            <person name="Sonnenschein E.C."/>
            <person name="Bech P.K."/>
        </authorList>
    </citation>
    <scope>NUCLEOTIDE SEQUENCE [LARGE SCALE GENOMIC DNA]</scope>
    <source>
        <strain evidence="2">S2676</strain>
    </source>
</reference>
<organism evidence="1 2">
    <name type="scientific">Pseudoalteromonas rubra</name>
    <dbReference type="NCBI Taxonomy" id="43658"/>
    <lineage>
        <taxon>Bacteria</taxon>
        <taxon>Pseudomonadati</taxon>
        <taxon>Pseudomonadota</taxon>
        <taxon>Gammaproteobacteria</taxon>
        <taxon>Alteromonadales</taxon>
        <taxon>Pseudoalteromonadaceae</taxon>
        <taxon>Pseudoalteromonas</taxon>
    </lineage>
</organism>
<dbReference type="EMBL" id="PNCI01000068">
    <property type="protein sequence ID" value="TMP24615.1"/>
    <property type="molecule type" value="Genomic_DNA"/>
</dbReference>
<name>A0A5S3WFJ5_9GAMM</name>
<gene>
    <name evidence="1" type="ORF">CWB99_21625</name>
</gene>
<dbReference type="AlphaFoldDB" id="A0A5S3WFJ5"/>
<comment type="caution">
    <text evidence="1">The sequence shown here is derived from an EMBL/GenBank/DDBJ whole genome shotgun (WGS) entry which is preliminary data.</text>
</comment>
<proteinExistence type="predicted"/>
<accession>A0A5S3WFJ5</accession>
<evidence type="ECO:0000313" key="1">
    <source>
        <dbReference type="EMBL" id="TMP24615.1"/>
    </source>
</evidence>
<reference evidence="1 2" key="1">
    <citation type="submission" date="2018-01" db="EMBL/GenBank/DDBJ databases">
        <authorList>
            <person name="Paulsen S."/>
            <person name="Gram L.K."/>
        </authorList>
    </citation>
    <scope>NUCLEOTIDE SEQUENCE [LARGE SCALE GENOMIC DNA]</scope>
    <source>
        <strain evidence="1 2">S2676</strain>
    </source>
</reference>